<evidence type="ECO:0000313" key="4">
    <source>
        <dbReference type="EMBL" id="SEA66974.1"/>
    </source>
</evidence>
<keyword evidence="2" id="KW-0472">Membrane</keyword>
<dbReference type="GO" id="GO:0008800">
    <property type="term" value="F:beta-lactamase activity"/>
    <property type="evidence" value="ECO:0007669"/>
    <property type="project" value="UniProtKB-EC"/>
</dbReference>
<dbReference type="InterPro" id="IPR000871">
    <property type="entry name" value="Beta-lactam_class-A"/>
</dbReference>
<feature type="transmembrane region" description="Helical" evidence="2">
    <location>
        <begin position="34"/>
        <end position="52"/>
    </location>
</feature>
<reference evidence="4 5" key="1">
    <citation type="submission" date="2016-10" db="EMBL/GenBank/DDBJ databases">
        <authorList>
            <person name="de Groot N.N."/>
        </authorList>
    </citation>
    <scope>NUCLEOTIDE SEQUENCE [LARGE SCALE GENOMIC DNA]</scope>
    <source>
        <strain evidence="4 5">Vu-144</strain>
    </source>
</reference>
<comment type="catalytic activity">
    <reaction evidence="1">
        <text>a beta-lactam + H2O = a substituted beta-amino acid</text>
        <dbReference type="Rhea" id="RHEA:20401"/>
        <dbReference type="ChEBI" id="CHEBI:15377"/>
        <dbReference type="ChEBI" id="CHEBI:35627"/>
        <dbReference type="ChEBI" id="CHEBI:140347"/>
        <dbReference type="EC" id="3.5.2.6"/>
    </reaction>
</comment>
<dbReference type="PANTHER" id="PTHR35333:SF4">
    <property type="entry name" value="SLR0121 PROTEIN"/>
    <property type="match status" value="1"/>
</dbReference>
<dbReference type="Gene3D" id="3.40.710.10">
    <property type="entry name" value="DD-peptidase/beta-lactamase superfamily"/>
    <property type="match status" value="1"/>
</dbReference>
<dbReference type="GO" id="GO:0046677">
    <property type="term" value="P:response to antibiotic"/>
    <property type="evidence" value="ECO:0007669"/>
    <property type="project" value="InterPro"/>
</dbReference>
<keyword evidence="5" id="KW-1185">Reference proteome</keyword>
<evidence type="ECO:0000259" key="3">
    <source>
        <dbReference type="Pfam" id="PF13354"/>
    </source>
</evidence>
<keyword evidence="2" id="KW-1133">Transmembrane helix</keyword>
<dbReference type="Proteomes" id="UP000199041">
    <property type="component" value="Unassembled WGS sequence"/>
</dbReference>
<evidence type="ECO:0000256" key="2">
    <source>
        <dbReference type="SAM" id="Phobius"/>
    </source>
</evidence>
<keyword evidence="2" id="KW-0812">Transmembrane</keyword>
<dbReference type="Pfam" id="PF13354">
    <property type="entry name" value="Beta-lactamase2"/>
    <property type="match status" value="1"/>
</dbReference>
<feature type="domain" description="Beta-lactamase class A catalytic" evidence="3">
    <location>
        <begin position="89"/>
        <end position="304"/>
    </location>
</feature>
<dbReference type="PANTHER" id="PTHR35333">
    <property type="entry name" value="BETA-LACTAMASE"/>
    <property type="match status" value="1"/>
</dbReference>
<dbReference type="AlphaFoldDB" id="A0A1H4D2N8"/>
<evidence type="ECO:0000256" key="1">
    <source>
        <dbReference type="ARBA" id="ARBA00001526"/>
    </source>
</evidence>
<dbReference type="GO" id="GO:0030655">
    <property type="term" value="P:beta-lactam antibiotic catabolic process"/>
    <property type="evidence" value="ECO:0007669"/>
    <property type="project" value="InterPro"/>
</dbReference>
<dbReference type="SUPFAM" id="SSF56601">
    <property type="entry name" value="beta-lactamase/transpeptidase-like"/>
    <property type="match status" value="1"/>
</dbReference>
<dbReference type="EMBL" id="FNQY01000043">
    <property type="protein sequence ID" value="SEA66974.1"/>
    <property type="molecule type" value="Genomic_DNA"/>
</dbReference>
<accession>A0A1H4D2N8</accession>
<protein>
    <submittedName>
        <fullName evidence="4">Beta-lactamase class A</fullName>
    </submittedName>
</protein>
<gene>
    <name evidence="4" type="ORF">SAMN05192529_1436</name>
</gene>
<name>A0A1H4D2N8_9BACT</name>
<proteinExistence type="predicted"/>
<evidence type="ECO:0000313" key="5">
    <source>
        <dbReference type="Proteomes" id="UP000199041"/>
    </source>
</evidence>
<dbReference type="InterPro" id="IPR045155">
    <property type="entry name" value="Beta-lactam_cat"/>
</dbReference>
<dbReference type="STRING" id="551991.SAMN05192529_1436"/>
<sequence>MMALLLGHADVEKIRVTKKTAEQKAFSYFKRRRIFLIFLMILSTHLMVSLNLQAQTTQEMTMSQEYLKEDKALQEKLSVLLDQFHGTAGIYVENLRTGKFAGVHADSIFPTASIIKVPILAGVFSQIKAGKLSYNQELTYDTSRTRGGSGLMQFFKDSSKTSLDILLSLMISYSDNVAALWCQQLAGGGTQINQLLNDYGFKSTRVNSRTPGREEAYKEFGWGQTTPREMATLLKLIRQQKIVDPASSDCMYRQMSHIFYDGYALSQIPPYIQTASKQGMVDDSRSELVMVNAPHGDYVFYIATKNNQDQRWEKDAEPWVLARAVSSLLWHYFEPKDKWTPAKKALELVP</sequence>
<organism evidence="4 5">
    <name type="scientific">Arachidicoccus rhizosphaerae</name>
    <dbReference type="NCBI Taxonomy" id="551991"/>
    <lineage>
        <taxon>Bacteria</taxon>
        <taxon>Pseudomonadati</taxon>
        <taxon>Bacteroidota</taxon>
        <taxon>Chitinophagia</taxon>
        <taxon>Chitinophagales</taxon>
        <taxon>Chitinophagaceae</taxon>
        <taxon>Arachidicoccus</taxon>
    </lineage>
</organism>
<dbReference type="InterPro" id="IPR012338">
    <property type="entry name" value="Beta-lactam/transpept-like"/>
</dbReference>
<dbReference type="RefSeq" id="WP_244519027.1">
    <property type="nucleotide sequence ID" value="NZ_FNQY01000043.1"/>
</dbReference>